<feature type="region of interest" description="Disordered" evidence="1">
    <location>
        <begin position="230"/>
        <end position="253"/>
    </location>
</feature>
<evidence type="ECO:0000313" key="2">
    <source>
        <dbReference type="EMBL" id="GAA4734954.1"/>
    </source>
</evidence>
<sequence length="331" mass="35829">MSEGGRTVVDVFEGLIDEARVDADSALPPVPADLLVEPDLTDEDDRDHQTWLWRMSPAERFEAQFGSPAEPDAIEVVGNPTEETAAFAQEVAVQADRMRTIAEAHRVAALLTAYEVSMVDLAQRFGSGFGVRTGLGAQAFFRSFGLQTRQHPNRVAHEVDTGLLLRDELPATWSAFQHGQASWTRVQTAAREADGLDREQRAAYDERAAVLVVSSTRLKDDLRKVRERLQDGTAARRARTTHERRRTSLEPTSDSGAAFVADGLAADWVPVHDALQCAAIAAHVSRARPAASRSCGTTSRSTSCGWASASLPSSTRACSCRVAGPSTSRSS</sequence>
<organism evidence="2 3">
    <name type="scientific">Amnibacterium soli</name>
    <dbReference type="NCBI Taxonomy" id="1282736"/>
    <lineage>
        <taxon>Bacteria</taxon>
        <taxon>Bacillati</taxon>
        <taxon>Actinomycetota</taxon>
        <taxon>Actinomycetes</taxon>
        <taxon>Micrococcales</taxon>
        <taxon>Microbacteriaceae</taxon>
        <taxon>Amnibacterium</taxon>
    </lineage>
</organism>
<gene>
    <name evidence="2" type="ORF">GCM10025783_00830</name>
</gene>
<feature type="compositionally biased region" description="Basic residues" evidence="1">
    <location>
        <begin position="236"/>
        <end position="245"/>
    </location>
</feature>
<dbReference type="Proteomes" id="UP001500121">
    <property type="component" value="Unassembled WGS sequence"/>
</dbReference>
<keyword evidence="3" id="KW-1185">Reference proteome</keyword>
<evidence type="ECO:0000256" key="1">
    <source>
        <dbReference type="SAM" id="MobiDB-lite"/>
    </source>
</evidence>
<proteinExistence type="predicted"/>
<feature type="compositionally biased region" description="Low complexity" evidence="1">
    <location>
        <begin position="292"/>
        <end position="305"/>
    </location>
</feature>
<dbReference type="EMBL" id="BAABLP010000001">
    <property type="protein sequence ID" value="GAA4734954.1"/>
    <property type="molecule type" value="Genomic_DNA"/>
</dbReference>
<name>A0ABP8YMX7_9MICO</name>
<evidence type="ECO:0008006" key="4">
    <source>
        <dbReference type="Google" id="ProtNLM"/>
    </source>
</evidence>
<reference evidence="3" key="1">
    <citation type="journal article" date="2019" name="Int. J. Syst. Evol. Microbiol.">
        <title>The Global Catalogue of Microorganisms (GCM) 10K type strain sequencing project: providing services to taxonomists for standard genome sequencing and annotation.</title>
        <authorList>
            <consortium name="The Broad Institute Genomics Platform"/>
            <consortium name="The Broad Institute Genome Sequencing Center for Infectious Disease"/>
            <person name="Wu L."/>
            <person name="Ma J."/>
        </authorList>
    </citation>
    <scope>NUCLEOTIDE SEQUENCE [LARGE SCALE GENOMIC DNA]</scope>
    <source>
        <strain evidence="3">JCM 19015</strain>
    </source>
</reference>
<feature type="region of interest" description="Disordered" evidence="1">
    <location>
        <begin position="289"/>
        <end position="311"/>
    </location>
</feature>
<evidence type="ECO:0000313" key="3">
    <source>
        <dbReference type="Proteomes" id="UP001500121"/>
    </source>
</evidence>
<accession>A0ABP8YMX7</accession>
<comment type="caution">
    <text evidence="2">The sequence shown here is derived from an EMBL/GenBank/DDBJ whole genome shotgun (WGS) entry which is preliminary data.</text>
</comment>
<protein>
    <recommendedName>
        <fullName evidence="4">DUF222 domain-containing protein</fullName>
    </recommendedName>
</protein>